<protein>
    <submittedName>
        <fullName evidence="2">DUF3307 domain-containing protein</fullName>
    </submittedName>
</protein>
<feature type="transmembrane region" description="Helical" evidence="1">
    <location>
        <begin position="88"/>
        <end position="108"/>
    </location>
</feature>
<feature type="transmembrane region" description="Helical" evidence="1">
    <location>
        <begin position="40"/>
        <end position="67"/>
    </location>
</feature>
<gene>
    <name evidence="2" type="ORF">ACFSR1_05670</name>
</gene>
<dbReference type="RefSeq" id="WP_378290488.1">
    <property type="nucleotide sequence ID" value="NZ_JBHULE010000008.1"/>
</dbReference>
<dbReference type="InterPro" id="IPR021737">
    <property type="entry name" value="Phage_phiKZ_Orf197"/>
</dbReference>
<dbReference type="EMBL" id="JBHULE010000008">
    <property type="protein sequence ID" value="MFD2562149.1"/>
    <property type="molecule type" value="Genomic_DNA"/>
</dbReference>
<dbReference type="Pfam" id="PF11750">
    <property type="entry name" value="DUF3307"/>
    <property type="match status" value="1"/>
</dbReference>
<keyword evidence="3" id="KW-1185">Reference proteome</keyword>
<comment type="caution">
    <text evidence="2">The sequence shown here is derived from an EMBL/GenBank/DDBJ whole genome shotgun (WGS) entry which is preliminary data.</text>
</comment>
<keyword evidence="1" id="KW-1133">Transmembrane helix</keyword>
<accession>A0ABW5LC93</accession>
<evidence type="ECO:0000313" key="2">
    <source>
        <dbReference type="EMBL" id="MFD2562149.1"/>
    </source>
</evidence>
<keyword evidence="1" id="KW-0812">Transmembrane</keyword>
<name>A0ABW5LC93_9FLAO</name>
<proteinExistence type="predicted"/>
<dbReference type="Proteomes" id="UP001597319">
    <property type="component" value="Unassembled WGS sequence"/>
</dbReference>
<keyword evidence="1" id="KW-0472">Membrane</keyword>
<evidence type="ECO:0000256" key="1">
    <source>
        <dbReference type="SAM" id="Phobius"/>
    </source>
</evidence>
<evidence type="ECO:0000313" key="3">
    <source>
        <dbReference type="Proteomes" id="UP001597319"/>
    </source>
</evidence>
<reference evidence="3" key="1">
    <citation type="journal article" date="2019" name="Int. J. Syst. Evol. Microbiol.">
        <title>The Global Catalogue of Microorganisms (GCM) 10K type strain sequencing project: providing services to taxonomists for standard genome sequencing and annotation.</title>
        <authorList>
            <consortium name="The Broad Institute Genomics Platform"/>
            <consortium name="The Broad Institute Genome Sequencing Center for Infectious Disease"/>
            <person name="Wu L."/>
            <person name="Ma J."/>
        </authorList>
    </citation>
    <scope>NUCLEOTIDE SEQUENCE [LARGE SCALE GENOMIC DNA]</scope>
    <source>
        <strain evidence="3">KCTC 52274</strain>
    </source>
</reference>
<sequence length="117" mass="13483">MVFSLILIAHWIGDFALQSSKMALRKSEGIKWLSIHVTVYMIVLGIFSVFLFSLKTAIVYVLINTFLHGLTDFFTSKLTSSYRENPRIFFPLLGLDQMIHGITLYLTYINLKVLVMF</sequence>
<organism evidence="2 3">
    <name type="scientific">Aquimarina rubra</name>
    <dbReference type="NCBI Taxonomy" id="1920033"/>
    <lineage>
        <taxon>Bacteria</taxon>
        <taxon>Pseudomonadati</taxon>
        <taxon>Bacteroidota</taxon>
        <taxon>Flavobacteriia</taxon>
        <taxon>Flavobacteriales</taxon>
        <taxon>Flavobacteriaceae</taxon>
        <taxon>Aquimarina</taxon>
    </lineage>
</organism>